<proteinExistence type="predicted"/>
<dbReference type="Proteomes" id="UP000053688">
    <property type="component" value="Unassembled WGS sequence"/>
</dbReference>
<dbReference type="eggNOG" id="COG0835">
    <property type="taxonomic scope" value="Bacteria"/>
</dbReference>
<dbReference type="AlphaFoldDB" id="S3DJ20"/>
<keyword evidence="3" id="KW-1185">Reference proteome</keyword>
<dbReference type="InterPro" id="IPR002545">
    <property type="entry name" value="CheW-lke_dom"/>
</dbReference>
<accession>S3DJ20</accession>
<dbReference type="PROSITE" id="PS50851">
    <property type="entry name" value="CHEW"/>
    <property type="match status" value="1"/>
</dbReference>
<dbReference type="InterPro" id="IPR036061">
    <property type="entry name" value="CheW-like_dom_sf"/>
</dbReference>
<evidence type="ECO:0000259" key="1">
    <source>
        <dbReference type="PROSITE" id="PS50851"/>
    </source>
</evidence>
<organism evidence="2 3">
    <name type="scientific">Candidatus Photodesmus katoptron Akat1</name>
    <dbReference type="NCBI Taxonomy" id="1236703"/>
    <lineage>
        <taxon>Bacteria</taxon>
        <taxon>Pseudomonadati</taxon>
        <taxon>Pseudomonadota</taxon>
        <taxon>Gammaproteobacteria</taxon>
        <taxon>Vibrionales</taxon>
        <taxon>Vibrionaceae</taxon>
        <taxon>Candidatus Photodesmus</taxon>
    </lineage>
</organism>
<dbReference type="RefSeq" id="WP_016503498.1">
    <property type="nucleotide sequence ID" value="NZ_AMSD01000001.1"/>
</dbReference>
<dbReference type="SUPFAM" id="SSF50341">
    <property type="entry name" value="CheW-like"/>
    <property type="match status" value="1"/>
</dbReference>
<feature type="domain" description="CheW-like" evidence="1">
    <location>
        <begin position="115"/>
        <end position="257"/>
    </location>
</feature>
<dbReference type="STRING" id="28176.CF66_2263"/>
<dbReference type="GO" id="GO:0007165">
    <property type="term" value="P:signal transduction"/>
    <property type="evidence" value="ECO:0007669"/>
    <property type="project" value="InterPro"/>
</dbReference>
<name>S3DJ20_9GAMM</name>
<dbReference type="Pfam" id="PF01584">
    <property type="entry name" value="CheW"/>
    <property type="match status" value="1"/>
</dbReference>
<dbReference type="GO" id="GO:0006935">
    <property type="term" value="P:chemotaxis"/>
    <property type="evidence" value="ECO:0007669"/>
    <property type="project" value="InterPro"/>
</dbReference>
<protein>
    <submittedName>
        <fullName evidence="2">CheW-like protein</fullName>
    </submittedName>
</protein>
<evidence type="ECO:0000313" key="2">
    <source>
        <dbReference type="EMBL" id="EPE37700.1"/>
    </source>
</evidence>
<comment type="caution">
    <text evidence="2">The sequence shown here is derived from an EMBL/GenBank/DDBJ whole genome shotgun (WGS) entry which is preliminary data.</text>
</comment>
<dbReference type="PIRSF" id="PIRSF020479">
    <property type="entry name" value="UCP020479_CheW"/>
    <property type="match status" value="1"/>
</dbReference>
<dbReference type="EMBL" id="AMSD01000001">
    <property type="protein sequence ID" value="EPE37700.1"/>
    <property type="molecule type" value="Genomic_DNA"/>
</dbReference>
<reference evidence="2 3" key="1">
    <citation type="journal article" date="2014" name="Environ. Microbiol.">
        <title>Genomic signatures of obligate host dependence in the luminous bacterial symbiont of a vertebrate.</title>
        <authorList>
            <person name="Hendry T.A."/>
            <person name="de Wet J.R."/>
            <person name="Dunlap P.V."/>
        </authorList>
    </citation>
    <scope>NUCLEOTIDE SEQUENCE [LARGE SCALE GENOMIC DNA]</scope>
    <source>
        <strain evidence="2 3">Akat1</strain>
    </source>
</reference>
<evidence type="ECO:0000313" key="3">
    <source>
        <dbReference type="Proteomes" id="UP000053688"/>
    </source>
</evidence>
<sequence length="266" mass="30504">MSNNHQKFSSKTVLDAYIKELLNDDEILSTEDFQSSSEQLLKTTSLSKNYFNLKSTNSKHTDHLNKLLKQLESDYIAHNNFDRSSQQSKFQSKKLKSTSVFNHLSYQKDAKRINNFPVLYFKVNGITLAVPLDELGGIYPIGKLNRVIGTPNWYLGVQVSKNIKLDVVDTAKLLNLSSRKLTCSNNKELKYQYRYIMMLGDSVWCLASSRLESNEILDTSKVSWYQKSGKLPWIAGILKEKMCALIYVDPLVSMLNLKKEIKARDK</sequence>
<gene>
    <name evidence="2" type="ORF">O1U_0159</name>
</gene>
<dbReference type="InterPro" id="IPR014506">
    <property type="entry name" value="UCP020479_CheW"/>
</dbReference>
<dbReference type="PATRIC" id="fig|1236703.3.peg.149"/>